<dbReference type="Proteomes" id="UP000541810">
    <property type="component" value="Unassembled WGS sequence"/>
</dbReference>
<accession>A0A7X0H6S8</accession>
<organism evidence="2 3">
    <name type="scientific">Algisphaera agarilytica</name>
    <dbReference type="NCBI Taxonomy" id="1385975"/>
    <lineage>
        <taxon>Bacteria</taxon>
        <taxon>Pseudomonadati</taxon>
        <taxon>Planctomycetota</taxon>
        <taxon>Phycisphaerae</taxon>
        <taxon>Phycisphaerales</taxon>
        <taxon>Phycisphaeraceae</taxon>
        <taxon>Algisphaera</taxon>
    </lineage>
</organism>
<gene>
    <name evidence="2" type="ORF">HNQ40_000666</name>
</gene>
<sequence>MTTRPNTPRTFRGFTLIELLVVISIIALLIGILLPALGAARQTARQMANSTQLRGIHQGMIIFAQSNKSGGKDGWFPGLDAAGDIATNPTMAGGDPYWTQNNRKNLPQVRFAIMLNNNVFTPEYLMNPADPGVSEAEANAEFTSLNYSFAMLTLGGRITPALNDTNKVIASHQAGRKAEWQETINSQAPIISDINTGANTFTQASSWWTEENSGEWGGGVVMNDNSTSYESTTVMENTRYGNLPENPTDNIFTNSRGFAAAPNPDGGDATMIFAWPTNFNMEIDRENPARR</sequence>
<dbReference type="InterPro" id="IPR045584">
    <property type="entry name" value="Pilin-like"/>
</dbReference>
<reference evidence="2 3" key="1">
    <citation type="submission" date="2020-08" db="EMBL/GenBank/DDBJ databases">
        <title>Genomic Encyclopedia of Type Strains, Phase IV (KMG-IV): sequencing the most valuable type-strain genomes for metagenomic binning, comparative biology and taxonomic classification.</title>
        <authorList>
            <person name="Goeker M."/>
        </authorList>
    </citation>
    <scope>NUCLEOTIDE SEQUENCE [LARGE SCALE GENOMIC DNA]</scope>
    <source>
        <strain evidence="2 3">DSM 103725</strain>
    </source>
</reference>
<dbReference type="EMBL" id="JACHGY010000001">
    <property type="protein sequence ID" value="MBB6428860.1"/>
    <property type="molecule type" value="Genomic_DNA"/>
</dbReference>
<evidence type="ECO:0000256" key="1">
    <source>
        <dbReference type="SAM" id="Phobius"/>
    </source>
</evidence>
<dbReference type="PANTHER" id="PTHR30093:SF2">
    <property type="entry name" value="TYPE II SECRETION SYSTEM PROTEIN H"/>
    <property type="match status" value="1"/>
</dbReference>
<dbReference type="SUPFAM" id="SSF54523">
    <property type="entry name" value="Pili subunits"/>
    <property type="match status" value="1"/>
</dbReference>
<comment type="caution">
    <text evidence="2">The sequence shown here is derived from an EMBL/GenBank/DDBJ whole genome shotgun (WGS) entry which is preliminary data.</text>
</comment>
<name>A0A7X0H6S8_9BACT</name>
<keyword evidence="3" id="KW-1185">Reference proteome</keyword>
<dbReference type="NCBIfam" id="TIGR02532">
    <property type="entry name" value="IV_pilin_GFxxxE"/>
    <property type="match status" value="1"/>
</dbReference>
<proteinExistence type="predicted"/>
<dbReference type="Pfam" id="PF07963">
    <property type="entry name" value="N_methyl"/>
    <property type="match status" value="1"/>
</dbReference>
<evidence type="ECO:0000313" key="3">
    <source>
        <dbReference type="Proteomes" id="UP000541810"/>
    </source>
</evidence>
<dbReference type="AlphaFoldDB" id="A0A7X0H6S8"/>
<evidence type="ECO:0000313" key="2">
    <source>
        <dbReference type="EMBL" id="MBB6428860.1"/>
    </source>
</evidence>
<keyword evidence="1" id="KW-0812">Transmembrane</keyword>
<dbReference type="InterPro" id="IPR012902">
    <property type="entry name" value="N_methyl_site"/>
</dbReference>
<keyword evidence="1" id="KW-1133">Transmembrane helix</keyword>
<dbReference type="PROSITE" id="PS00409">
    <property type="entry name" value="PROKAR_NTER_METHYL"/>
    <property type="match status" value="1"/>
</dbReference>
<protein>
    <submittedName>
        <fullName evidence="2">Prepilin-type N-terminal cleavage/methylation domain-containing protein</fullName>
    </submittedName>
</protein>
<dbReference type="RefSeq" id="WP_184676380.1">
    <property type="nucleotide sequence ID" value="NZ_JACHGY010000001.1"/>
</dbReference>
<keyword evidence="1" id="KW-0472">Membrane</keyword>
<dbReference type="Gene3D" id="3.30.700.10">
    <property type="entry name" value="Glycoprotein, Type 4 Pilin"/>
    <property type="match status" value="1"/>
</dbReference>
<dbReference type="PANTHER" id="PTHR30093">
    <property type="entry name" value="GENERAL SECRETION PATHWAY PROTEIN G"/>
    <property type="match status" value="1"/>
</dbReference>
<feature type="transmembrane region" description="Helical" evidence="1">
    <location>
        <begin position="20"/>
        <end position="40"/>
    </location>
</feature>